<accession>A0A7T6Z660</accession>
<keyword evidence="1" id="KW-1133">Transmembrane helix</keyword>
<feature type="transmembrane region" description="Helical" evidence="1">
    <location>
        <begin position="17"/>
        <end position="41"/>
    </location>
</feature>
<name>A0A7T6Z660_9BACI</name>
<dbReference type="KEGG" id="scia:HUG15_20420"/>
<dbReference type="Proteomes" id="UP000595823">
    <property type="component" value="Chromosome"/>
</dbReference>
<dbReference type="EMBL" id="CP054705">
    <property type="protein sequence ID" value="QQK77713.1"/>
    <property type="molecule type" value="Genomic_DNA"/>
</dbReference>
<sequence>MAGWLEPDEELGLANTVSFFCRLAVLFSIPVILLGIVFGILPANKAAKLDRIEAMRYE</sequence>
<organism evidence="2 3">
    <name type="scientific">Salicibibacter cibarius</name>
    <dbReference type="NCBI Taxonomy" id="2743000"/>
    <lineage>
        <taxon>Bacteria</taxon>
        <taxon>Bacillati</taxon>
        <taxon>Bacillota</taxon>
        <taxon>Bacilli</taxon>
        <taxon>Bacillales</taxon>
        <taxon>Bacillaceae</taxon>
        <taxon>Salicibibacter</taxon>
    </lineage>
</organism>
<proteinExistence type="predicted"/>
<keyword evidence="3" id="KW-1185">Reference proteome</keyword>
<protein>
    <submittedName>
        <fullName evidence="2">ABC transporter permease</fullName>
    </submittedName>
</protein>
<keyword evidence="1" id="KW-0472">Membrane</keyword>
<keyword evidence="1" id="KW-0812">Transmembrane</keyword>
<evidence type="ECO:0000313" key="2">
    <source>
        <dbReference type="EMBL" id="QQK77713.1"/>
    </source>
</evidence>
<evidence type="ECO:0000256" key="1">
    <source>
        <dbReference type="SAM" id="Phobius"/>
    </source>
</evidence>
<reference evidence="2 3" key="1">
    <citation type="submission" date="2020-06" db="EMBL/GenBank/DDBJ databases">
        <title>Genomic analysis of Salicibibacter sp. NKC5-3.</title>
        <authorList>
            <person name="Oh Y.J."/>
        </authorList>
    </citation>
    <scope>NUCLEOTIDE SEQUENCE [LARGE SCALE GENOMIC DNA]</scope>
    <source>
        <strain evidence="2 3">NKC5-3</strain>
    </source>
</reference>
<evidence type="ECO:0000313" key="3">
    <source>
        <dbReference type="Proteomes" id="UP000595823"/>
    </source>
</evidence>
<gene>
    <name evidence="2" type="ORF">HUG15_20420</name>
</gene>
<dbReference type="AlphaFoldDB" id="A0A7T6Z660"/>